<dbReference type="InterPro" id="IPR009071">
    <property type="entry name" value="HMG_box_dom"/>
</dbReference>
<evidence type="ECO:0000313" key="6">
    <source>
        <dbReference type="Proteomes" id="UP000001593"/>
    </source>
</evidence>
<dbReference type="Proteomes" id="UP000001593">
    <property type="component" value="Unassembled WGS sequence"/>
</dbReference>
<reference evidence="5 6" key="1">
    <citation type="journal article" date="2007" name="Science">
        <title>Sea anemone genome reveals ancestral eumetazoan gene repertoire and genomic organization.</title>
        <authorList>
            <person name="Putnam N.H."/>
            <person name="Srivastava M."/>
            <person name="Hellsten U."/>
            <person name="Dirks B."/>
            <person name="Chapman J."/>
            <person name="Salamov A."/>
            <person name="Terry A."/>
            <person name="Shapiro H."/>
            <person name="Lindquist E."/>
            <person name="Kapitonov V.V."/>
            <person name="Jurka J."/>
            <person name="Genikhovich G."/>
            <person name="Grigoriev I.V."/>
            <person name="Lucas S.M."/>
            <person name="Steele R.E."/>
            <person name="Finnerty J.R."/>
            <person name="Technau U."/>
            <person name="Martindale M.Q."/>
            <person name="Rokhsar D.S."/>
        </authorList>
    </citation>
    <scope>NUCLEOTIDE SEQUENCE [LARGE SCALE GENOMIC DNA]</scope>
    <source>
        <strain evidence="6">CH2 X CH6</strain>
    </source>
</reference>
<evidence type="ECO:0000256" key="1">
    <source>
        <dbReference type="ARBA" id="ARBA00023125"/>
    </source>
</evidence>
<dbReference type="InterPro" id="IPR050342">
    <property type="entry name" value="HMGB"/>
</dbReference>
<keyword evidence="6" id="KW-1185">Reference proteome</keyword>
<feature type="region of interest" description="Disordered" evidence="3">
    <location>
        <begin position="166"/>
        <end position="264"/>
    </location>
</feature>
<feature type="compositionally biased region" description="Basic and acidic residues" evidence="3">
    <location>
        <begin position="180"/>
        <end position="224"/>
    </location>
</feature>
<dbReference type="PRINTS" id="PR00886">
    <property type="entry name" value="HIGHMOBLTY12"/>
</dbReference>
<dbReference type="EMBL" id="DS469573">
    <property type="protein sequence ID" value="EDO41749.1"/>
    <property type="molecule type" value="Genomic_DNA"/>
</dbReference>
<keyword evidence="2" id="KW-0539">Nucleus</keyword>
<feature type="compositionally biased region" description="Basic residues" evidence="3">
    <location>
        <begin position="41"/>
        <end position="57"/>
    </location>
</feature>
<evidence type="ECO:0000256" key="2">
    <source>
        <dbReference type="PROSITE-ProRule" id="PRU00267"/>
    </source>
</evidence>
<feature type="domain" description="HMG box" evidence="4">
    <location>
        <begin position="64"/>
        <end position="137"/>
    </location>
</feature>
<protein>
    <recommendedName>
        <fullName evidence="4">HMG box domain-containing protein</fullName>
    </recommendedName>
</protein>
<dbReference type="PROSITE" id="PS50118">
    <property type="entry name" value="HMG_BOX_2"/>
    <property type="match status" value="2"/>
</dbReference>
<dbReference type="Gene3D" id="1.10.30.10">
    <property type="entry name" value="High mobility group box domain"/>
    <property type="match status" value="2"/>
</dbReference>
<dbReference type="KEGG" id="nve:5513528"/>
<sequence length="264" mass="30154">MSAKSAKTPKISQFFSPSSKNGEMDGVSKKKRVAEPIKSRSPAKKQKKEKVPRKKKAKGDGPVVKRASSAYIHFTSDFRAKLKAKSAKSGTPLPKANEVAKLAGEEWKKLNDEQKKPYVAKAEADKQRYLKESGKNDPKKDPDKPKRPPTAYFLFLAAFRKEMAGKALEDGKKIPSLAGERWREMSDEDKKPYTIQEAEERNKYEKVMEEWRKKEKAAPKPEKKPAKKPAKPVSEDEEDDEEEEEEEEEDDEEDDDDYDDDDDE</sequence>
<dbReference type="SUPFAM" id="SSF47095">
    <property type="entry name" value="HMG-box"/>
    <property type="match status" value="2"/>
</dbReference>
<name>A7S3C7_NEMVE</name>
<evidence type="ECO:0000259" key="4">
    <source>
        <dbReference type="PROSITE" id="PS50118"/>
    </source>
</evidence>
<dbReference type="OrthoDB" id="1919336at2759"/>
<organism evidence="5 6">
    <name type="scientific">Nematostella vectensis</name>
    <name type="common">Starlet sea anemone</name>
    <dbReference type="NCBI Taxonomy" id="45351"/>
    <lineage>
        <taxon>Eukaryota</taxon>
        <taxon>Metazoa</taxon>
        <taxon>Cnidaria</taxon>
        <taxon>Anthozoa</taxon>
        <taxon>Hexacorallia</taxon>
        <taxon>Actiniaria</taxon>
        <taxon>Edwardsiidae</taxon>
        <taxon>Nematostella</taxon>
    </lineage>
</organism>
<dbReference type="SMART" id="SM00398">
    <property type="entry name" value="HMG"/>
    <property type="match status" value="2"/>
</dbReference>
<gene>
    <name evidence="5" type="ORF">NEMVEDRAFT_v1g185184</name>
</gene>
<keyword evidence="1 2" id="KW-0238">DNA-binding</keyword>
<dbReference type="GO" id="GO:0005634">
    <property type="term" value="C:nucleus"/>
    <property type="evidence" value="ECO:0000318"/>
    <property type="project" value="GO_Central"/>
</dbReference>
<dbReference type="Pfam" id="PF00505">
    <property type="entry name" value="HMG_box"/>
    <property type="match status" value="2"/>
</dbReference>
<evidence type="ECO:0000256" key="3">
    <source>
        <dbReference type="SAM" id="MobiDB-lite"/>
    </source>
</evidence>
<feature type="region of interest" description="Disordered" evidence="3">
    <location>
        <begin position="110"/>
        <end position="149"/>
    </location>
</feature>
<feature type="DNA-binding region" description="HMG box" evidence="2">
    <location>
        <begin position="145"/>
        <end position="212"/>
    </location>
</feature>
<dbReference type="OMA" id="EMAIYKG"/>
<dbReference type="PANTHER" id="PTHR48112">
    <property type="entry name" value="HIGH MOBILITY GROUP PROTEIN DSP1"/>
    <property type="match status" value="1"/>
</dbReference>
<feature type="compositionally biased region" description="Acidic residues" evidence="3">
    <location>
        <begin position="235"/>
        <end position="264"/>
    </location>
</feature>
<dbReference type="PhylomeDB" id="A7S3C7"/>
<feature type="compositionally biased region" description="Basic and acidic residues" evidence="3">
    <location>
        <begin position="110"/>
        <end position="146"/>
    </location>
</feature>
<feature type="compositionally biased region" description="Basic and acidic residues" evidence="3">
    <location>
        <begin position="22"/>
        <end position="38"/>
    </location>
</feature>
<dbReference type="FunFam" id="1.10.30.10:FF:000060">
    <property type="entry name" value="Transcription factor protein"/>
    <property type="match status" value="1"/>
</dbReference>
<dbReference type="AlphaFoldDB" id="A7S3C7"/>
<feature type="compositionally biased region" description="Polar residues" evidence="3">
    <location>
        <begin position="10"/>
        <end position="21"/>
    </location>
</feature>
<dbReference type="GO" id="GO:0003677">
    <property type="term" value="F:DNA binding"/>
    <property type="evidence" value="ECO:0007669"/>
    <property type="project" value="UniProtKB-UniRule"/>
</dbReference>
<feature type="domain" description="HMG box" evidence="4">
    <location>
        <begin position="145"/>
        <end position="212"/>
    </location>
</feature>
<evidence type="ECO:0000313" key="5">
    <source>
        <dbReference type="EMBL" id="EDO41749.1"/>
    </source>
</evidence>
<dbReference type="CDD" id="cd00084">
    <property type="entry name" value="HMG-box_SF"/>
    <property type="match status" value="1"/>
</dbReference>
<proteinExistence type="predicted"/>
<dbReference type="HOGENOM" id="CLU_1054874_0_0_1"/>
<dbReference type="GO" id="GO:0006338">
    <property type="term" value="P:chromatin remodeling"/>
    <property type="evidence" value="ECO:0000318"/>
    <property type="project" value="GO_Central"/>
</dbReference>
<dbReference type="STRING" id="45351.A7S3C7"/>
<dbReference type="eggNOG" id="KOG0381">
    <property type="taxonomic scope" value="Eukaryota"/>
</dbReference>
<accession>A7S3C7</accession>
<dbReference type="InterPro" id="IPR036910">
    <property type="entry name" value="HMG_box_dom_sf"/>
</dbReference>
<feature type="region of interest" description="Disordered" evidence="3">
    <location>
        <begin position="1"/>
        <end position="66"/>
    </location>
</feature>
<feature type="DNA-binding region" description="HMG box" evidence="2">
    <location>
        <begin position="64"/>
        <end position="137"/>
    </location>
</feature>
<dbReference type="InParanoid" id="A7S3C7"/>
<dbReference type="PANTHER" id="PTHR48112:SF31">
    <property type="entry name" value="HMG BOX DOMAIN-CONTAINING PROTEIN"/>
    <property type="match status" value="1"/>
</dbReference>